<gene>
    <name evidence="2" type="ORF">AZE42_06796</name>
</gene>
<dbReference type="Proteomes" id="UP000183567">
    <property type="component" value="Unassembled WGS sequence"/>
</dbReference>
<dbReference type="STRING" id="180088.A0A1J8R8I0"/>
<dbReference type="Pfam" id="PF02602">
    <property type="entry name" value="HEM4"/>
    <property type="match status" value="1"/>
</dbReference>
<dbReference type="UniPathway" id="UPA00251">
    <property type="reaction ID" value="UER00320"/>
</dbReference>
<evidence type="ECO:0000259" key="1">
    <source>
        <dbReference type="Pfam" id="PF02602"/>
    </source>
</evidence>
<dbReference type="AlphaFoldDB" id="A0A1J8R8I0"/>
<dbReference type="OrthoDB" id="5595751at2759"/>
<reference evidence="2 3" key="1">
    <citation type="submission" date="2016-03" db="EMBL/GenBank/DDBJ databases">
        <title>Comparative genomics of the ectomycorrhizal sister species Rhizopogon vinicolor and Rhizopogon vesiculosus (Basidiomycota: Boletales) reveals a divergence of the mating type B locus.</title>
        <authorList>
            <person name="Mujic A.B."/>
            <person name="Kuo A."/>
            <person name="Tritt A."/>
            <person name="Lipzen A."/>
            <person name="Chen C."/>
            <person name="Johnson J."/>
            <person name="Sharma A."/>
            <person name="Barry K."/>
            <person name="Grigoriev I.V."/>
            <person name="Spatafora J.W."/>
        </authorList>
    </citation>
    <scope>NUCLEOTIDE SEQUENCE [LARGE SCALE GENOMIC DNA]</scope>
    <source>
        <strain evidence="2 3">AM-OR11-056</strain>
    </source>
</reference>
<evidence type="ECO:0000313" key="2">
    <source>
        <dbReference type="EMBL" id="OJA18042.1"/>
    </source>
</evidence>
<dbReference type="GO" id="GO:0005829">
    <property type="term" value="C:cytosol"/>
    <property type="evidence" value="ECO:0007669"/>
    <property type="project" value="TreeGrafter"/>
</dbReference>
<dbReference type="InterPro" id="IPR003754">
    <property type="entry name" value="4pyrrol_synth_uPrphyn_synth"/>
</dbReference>
<dbReference type="InterPro" id="IPR039793">
    <property type="entry name" value="UROS/Hem4"/>
</dbReference>
<dbReference type="GO" id="GO:0004852">
    <property type="term" value="F:uroporphyrinogen-III synthase activity"/>
    <property type="evidence" value="ECO:0007669"/>
    <property type="project" value="InterPro"/>
</dbReference>
<evidence type="ECO:0000313" key="3">
    <source>
        <dbReference type="Proteomes" id="UP000183567"/>
    </source>
</evidence>
<name>A0A1J8R8I0_9AGAM</name>
<dbReference type="EMBL" id="LVVM01001660">
    <property type="protein sequence ID" value="OJA18042.1"/>
    <property type="molecule type" value="Genomic_DNA"/>
</dbReference>
<comment type="caution">
    <text evidence="2">The sequence shown here is derived from an EMBL/GenBank/DDBJ whole genome shotgun (WGS) entry which is preliminary data.</text>
</comment>
<dbReference type="GO" id="GO:0006782">
    <property type="term" value="P:protoporphyrinogen IX biosynthetic process"/>
    <property type="evidence" value="ECO:0007669"/>
    <property type="project" value="UniProtKB-UniPathway"/>
</dbReference>
<organism evidence="2 3">
    <name type="scientific">Rhizopogon vesiculosus</name>
    <dbReference type="NCBI Taxonomy" id="180088"/>
    <lineage>
        <taxon>Eukaryota</taxon>
        <taxon>Fungi</taxon>
        <taxon>Dikarya</taxon>
        <taxon>Basidiomycota</taxon>
        <taxon>Agaricomycotina</taxon>
        <taxon>Agaricomycetes</taxon>
        <taxon>Agaricomycetidae</taxon>
        <taxon>Boletales</taxon>
        <taxon>Suillineae</taxon>
        <taxon>Rhizopogonaceae</taxon>
        <taxon>Rhizopogon</taxon>
    </lineage>
</organism>
<feature type="domain" description="Tetrapyrrole biosynthesis uroporphyrinogen III synthase" evidence="1">
    <location>
        <begin position="15"/>
        <end position="198"/>
    </location>
</feature>
<sequence length="213" mass="23121">MNVLLLRAASQDSPDRYEATFRSHGYHPISVPVLETAIVGREQLAHKLSLGPAKQSLAGVIITSKRAVEAWSEVAQALIVSDNNLSKSDPEWWSVPFYAVGEATSTALRDLCETTPTYSPRDIRGGPETGTAERLAGFILKDLPSDGASRKLLYLTGDKNRDTLPRILESGGVGLDSLQVYATQGSSTFPHDLSLALEHVKGKYFVALDLQQV</sequence>
<proteinExistence type="predicted"/>
<dbReference type="CDD" id="cd06578">
    <property type="entry name" value="HemD"/>
    <property type="match status" value="1"/>
</dbReference>
<keyword evidence="3" id="KW-1185">Reference proteome</keyword>
<dbReference type="InterPro" id="IPR036108">
    <property type="entry name" value="4pyrrol_syn_uPrphyn_synt_sf"/>
</dbReference>
<dbReference type="Gene3D" id="3.40.50.10090">
    <property type="match status" value="1"/>
</dbReference>
<dbReference type="GO" id="GO:0006780">
    <property type="term" value="P:uroporphyrinogen III biosynthetic process"/>
    <property type="evidence" value="ECO:0007669"/>
    <property type="project" value="InterPro"/>
</dbReference>
<dbReference type="PANTHER" id="PTHR12390:SF0">
    <property type="entry name" value="UROPORPHYRINOGEN-III SYNTHASE"/>
    <property type="match status" value="1"/>
</dbReference>
<protein>
    <recommendedName>
        <fullName evidence="1">Tetrapyrrole biosynthesis uroporphyrinogen III synthase domain-containing protein</fullName>
    </recommendedName>
</protein>
<accession>A0A1J8R8I0</accession>
<dbReference type="SUPFAM" id="SSF69618">
    <property type="entry name" value="HemD-like"/>
    <property type="match status" value="1"/>
</dbReference>
<dbReference type="PANTHER" id="PTHR12390">
    <property type="entry name" value="UROPORPHYRINOGEN III SYNTHASE"/>
    <property type="match status" value="1"/>
</dbReference>